<feature type="transmembrane region" description="Helical" evidence="1">
    <location>
        <begin position="120"/>
        <end position="143"/>
    </location>
</feature>
<evidence type="ECO:0000313" key="3">
    <source>
        <dbReference type="Proteomes" id="UP001241472"/>
    </source>
</evidence>
<comment type="caution">
    <text evidence="2">The sequence shown here is derived from an EMBL/GenBank/DDBJ whole genome shotgun (WGS) entry which is preliminary data.</text>
</comment>
<feature type="transmembrane region" description="Helical" evidence="1">
    <location>
        <begin position="155"/>
        <end position="172"/>
    </location>
</feature>
<keyword evidence="1" id="KW-1133">Transmembrane helix</keyword>
<reference evidence="2 3" key="1">
    <citation type="submission" date="2023-07" db="EMBL/GenBank/DDBJ databases">
        <title>Sorghum-associated microbial communities from plants grown in Nebraska, USA.</title>
        <authorList>
            <person name="Schachtman D."/>
        </authorList>
    </citation>
    <scope>NUCLEOTIDE SEQUENCE [LARGE SCALE GENOMIC DNA]</scope>
    <source>
        <strain evidence="2 3">DS1307</strain>
    </source>
</reference>
<protein>
    <submittedName>
        <fullName evidence="2">Na+/H+ antiporter NhaD/arsenite permease-like protein</fullName>
    </submittedName>
</protein>
<dbReference type="RefSeq" id="WP_306840167.1">
    <property type="nucleotide sequence ID" value="NZ_JAUSRF010000033.1"/>
</dbReference>
<evidence type="ECO:0000256" key="1">
    <source>
        <dbReference type="SAM" id="Phobius"/>
    </source>
</evidence>
<keyword evidence="1" id="KW-0812">Transmembrane</keyword>
<gene>
    <name evidence="2" type="ORF">J2T09_005463</name>
</gene>
<sequence length="465" mass="49472">MLAFISTPAFAVDNHVALDGSALGPIWALPFVGILLSIALAPLLAPAFWHHHFGKVAAFWALAFIVPFAATHATGIVASEMTHAILLDYVPFVILLTALFTIAGGILVTGNLHGSPRLNVAFLAVGTLLASVIGTTGASMVLIRPLLRANDGRRHNVHVVIFFIFLVSNIGGSLTPLGDPPLFLGYLRGVSFFWTASHMLAEMGFAVLILLALFWVVDSYLYKGDSDFKDCVDPTPDTKEMGVSGKINFALLLVVVGAVLVSGSWKPGISFPVFGLPLELQNIVRDIVLIAAAIASLILTPSGLREKNSFEWGPMLEVGKLFAAIFVTIIPVIAMLKAAENGAFAPLVALVTTPDGAPINAMYFWMTGILSSFLDNAPTYLVFFNLAGGDPVELMGPLARTLVAISCGAVFMGANSYIGNAPNFMVKAIAESAGVKMPSFFGYMAWSVGILVPVFALVTLVFFRQ</sequence>
<feature type="transmembrane region" description="Helical" evidence="1">
    <location>
        <begin position="440"/>
        <end position="463"/>
    </location>
</feature>
<feature type="transmembrane region" description="Helical" evidence="1">
    <location>
        <begin position="57"/>
        <end position="77"/>
    </location>
</feature>
<feature type="transmembrane region" description="Helical" evidence="1">
    <location>
        <begin position="283"/>
        <end position="300"/>
    </location>
</feature>
<keyword evidence="1" id="KW-0472">Membrane</keyword>
<name>A0ABT9Q1R8_9HYPH</name>
<dbReference type="Proteomes" id="UP001241472">
    <property type="component" value="Unassembled WGS sequence"/>
</dbReference>
<feature type="transmembrane region" description="Helical" evidence="1">
    <location>
        <begin position="26"/>
        <end position="45"/>
    </location>
</feature>
<organism evidence="2 3">
    <name type="scientific">Neorhizobium huautlense</name>
    <dbReference type="NCBI Taxonomy" id="67774"/>
    <lineage>
        <taxon>Bacteria</taxon>
        <taxon>Pseudomonadati</taxon>
        <taxon>Pseudomonadota</taxon>
        <taxon>Alphaproteobacteria</taxon>
        <taxon>Hyphomicrobiales</taxon>
        <taxon>Rhizobiaceae</taxon>
        <taxon>Rhizobium/Agrobacterium group</taxon>
        <taxon>Neorhizobium</taxon>
    </lineage>
</organism>
<feature type="transmembrane region" description="Helical" evidence="1">
    <location>
        <begin position="89"/>
        <end position="108"/>
    </location>
</feature>
<keyword evidence="3" id="KW-1185">Reference proteome</keyword>
<dbReference type="Pfam" id="PF16980">
    <property type="entry name" value="CitMHS_2"/>
    <property type="match status" value="1"/>
</dbReference>
<feature type="transmembrane region" description="Helical" evidence="1">
    <location>
        <begin position="247"/>
        <end position="263"/>
    </location>
</feature>
<feature type="transmembrane region" description="Helical" evidence="1">
    <location>
        <begin position="321"/>
        <end position="339"/>
    </location>
</feature>
<feature type="transmembrane region" description="Helical" evidence="1">
    <location>
        <begin position="192"/>
        <end position="217"/>
    </location>
</feature>
<dbReference type="InterPro" id="IPR031566">
    <property type="entry name" value="CitMHS_2"/>
</dbReference>
<evidence type="ECO:0000313" key="2">
    <source>
        <dbReference type="EMBL" id="MDP9840675.1"/>
    </source>
</evidence>
<feature type="transmembrane region" description="Helical" evidence="1">
    <location>
        <begin position="362"/>
        <end position="386"/>
    </location>
</feature>
<accession>A0ABT9Q1R8</accession>
<feature type="transmembrane region" description="Helical" evidence="1">
    <location>
        <begin position="398"/>
        <end position="420"/>
    </location>
</feature>
<dbReference type="EMBL" id="JAUSRF010000033">
    <property type="protein sequence ID" value="MDP9840675.1"/>
    <property type="molecule type" value="Genomic_DNA"/>
</dbReference>
<proteinExistence type="predicted"/>